<evidence type="ECO:0000259" key="8">
    <source>
        <dbReference type="PROSITE" id="PS50928"/>
    </source>
</evidence>
<keyword evidence="4 7" id="KW-0812">Transmembrane</keyword>
<dbReference type="InterPro" id="IPR035906">
    <property type="entry name" value="MetI-like_sf"/>
</dbReference>
<dbReference type="SUPFAM" id="SSF161098">
    <property type="entry name" value="MetI-like"/>
    <property type="match status" value="1"/>
</dbReference>
<dbReference type="EMBL" id="JACSIT010000122">
    <property type="protein sequence ID" value="MBC6995260.1"/>
    <property type="molecule type" value="Genomic_DNA"/>
</dbReference>
<dbReference type="RefSeq" id="WP_187467305.1">
    <property type="nucleotide sequence ID" value="NZ_JACSIT010000122.1"/>
</dbReference>
<keyword evidence="10" id="KW-1185">Reference proteome</keyword>
<reference evidence="9" key="1">
    <citation type="submission" date="2020-08" db="EMBL/GenBank/DDBJ databases">
        <title>Lewinella bacteria from marine environments.</title>
        <authorList>
            <person name="Zhong Y."/>
        </authorList>
    </citation>
    <scope>NUCLEOTIDE SEQUENCE</scope>
    <source>
        <strain evidence="9">KCTC 42187</strain>
    </source>
</reference>
<dbReference type="GO" id="GO:0005886">
    <property type="term" value="C:plasma membrane"/>
    <property type="evidence" value="ECO:0007669"/>
    <property type="project" value="UniProtKB-SubCell"/>
</dbReference>
<evidence type="ECO:0000256" key="5">
    <source>
        <dbReference type="ARBA" id="ARBA00022989"/>
    </source>
</evidence>
<dbReference type="AlphaFoldDB" id="A0A923T861"/>
<dbReference type="CDD" id="cd06261">
    <property type="entry name" value="TM_PBP2"/>
    <property type="match status" value="1"/>
</dbReference>
<comment type="similarity">
    <text evidence="7">Belongs to the binding-protein-dependent transport system permease family.</text>
</comment>
<evidence type="ECO:0000256" key="4">
    <source>
        <dbReference type="ARBA" id="ARBA00022692"/>
    </source>
</evidence>
<gene>
    <name evidence="9" type="ORF">H9S92_13870</name>
</gene>
<protein>
    <submittedName>
        <fullName evidence="9">ABC transporter permease</fullName>
    </submittedName>
</protein>
<name>A0A923T861_9BACT</name>
<comment type="subcellular location">
    <subcellularLocation>
        <location evidence="1 7">Cell membrane</location>
        <topology evidence="1 7">Multi-pass membrane protein</topology>
    </subcellularLocation>
</comment>
<evidence type="ECO:0000256" key="3">
    <source>
        <dbReference type="ARBA" id="ARBA00022475"/>
    </source>
</evidence>
<feature type="domain" description="ABC transmembrane type-1" evidence="8">
    <location>
        <begin position="226"/>
        <end position="440"/>
    </location>
</feature>
<organism evidence="9 10">
    <name type="scientific">Neolewinella lacunae</name>
    <dbReference type="NCBI Taxonomy" id="1517758"/>
    <lineage>
        <taxon>Bacteria</taxon>
        <taxon>Pseudomonadati</taxon>
        <taxon>Bacteroidota</taxon>
        <taxon>Saprospiria</taxon>
        <taxon>Saprospirales</taxon>
        <taxon>Lewinellaceae</taxon>
        <taxon>Neolewinella</taxon>
    </lineage>
</organism>
<evidence type="ECO:0000256" key="1">
    <source>
        <dbReference type="ARBA" id="ARBA00004651"/>
    </source>
</evidence>
<keyword evidence="3" id="KW-1003">Cell membrane</keyword>
<feature type="transmembrane region" description="Helical" evidence="7">
    <location>
        <begin position="379"/>
        <end position="401"/>
    </location>
</feature>
<comment type="caution">
    <text evidence="9">The sequence shown here is derived from an EMBL/GenBank/DDBJ whole genome shotgun (WGS) entry which is preliminary data.</text>
</comment>
<keyword evidence="2 7" id="KW-0813">Transport</keyword>
<evidence type="ECO:0000256" key="2">
    <source>
        <dbReference type="ARBA" id="ARBA00022448"/>
    </source>
</evidence>
<feature type="transmembrane region" description="Helical" evidence="7">
    <location>
        <begin position="265"/>
        <end position="286"/>
    </location>
</feature>
<proteinExistence type="inferred from homology"/>
<evidence type="ECO:0000313" key="9">
    <source>
        <dbReference type="EMBL" id="MBC6995260.1"/>
    </source>
</evidence>
<keyword evidence="5 7" id="KW-1133">Transmembrane helix</keyword>
<dbReference type="PANTHER" id="PTHR30465">
    <property type="entry name" value="INNER MEMBRANE ABC TRANSPORTER"/>
    <property type="match status" value="1"/>
</dbReference>
<evidence type="ECO:0000313" key="10">
    <source>
        <dbReference type="Proteomes" id="UP000650081"/>
    </source>
</evidence>
<dbReference type="Gene3D" id="1.10.3720.10">
    <property type="entry name" value="MetI-like"/>
    <property type="match status" value="1"/>
</dbReference>
<keyword evidence="6 7" id="KW-0472">Membrane</keyword>
<dbReference type="PROSITE" id="PS50928">
    <property type="entry name" value="ABC_TM1"/>
    <property type="match status" value="1"/>
</dbReference>
<dbReference type="PANTHER" id="PTHR30465:SF0">
    <property type="entry name" value="OLIGOPEPTIDE TRANSPORT SYSTEM PERMEASE PROTEIN APPB"/>
    <property type="match status" value="1"/>
</dbReference>
<dbReference type="InterPro" id="IPR000515">
    <property type="entry name" value="MetI-like"/>
</dbReference>
<dbReference type="Proteomes" id="UP000650081">
    <property type="component" value="Unassembled WGS sequence"/>
</dbReference>
<dbReference type="Pfam" id="PF00528">
    <property type="entry name" value="BPD_transp_1"/>
    <property type="match status" value="1"/>
</dbReference>
<feature type="transmembrane region" description="Helical" evidence="7">
    <location>
        <begin position="230"/>
        <end position="253"/>
    </location>
</feature>
<evidence type="ECO:0000256" key="6">
    <source>
        <dbReference type="ARBA" id="ARBA00023136"/>
    </source>
</evidence>
<evidence type="ECO:0000256" key="7">
    <source>
        <dbReference type="RuleBase" id="RU363032"/>
    </source>
</evidence>
<feature type="transmembrane region" description="Helical" evidence="7">
    <location>
        <begin position="421"/>
        <end position="440"/>
    </location>
</feature>
<accession>A0A923T861</accession>
<dbReference type="GO" id="GO:0055085">
    <property type="term" value="P:transmembrane transport"/>
    <property type="evidence" value="ECO:0007669"/>
    <property type="project" value="InterPro"/>
</dbReference>
<sequence length="464" mass="51706">MYAFRRLLYLPLSLLLLSLVCFGLQLITPGDPVLQLLPPAESRLGTEDPAAYDVVYRRAAASLDYDLPLFYFSLTNAALPDTLHRILRPEERTMLRALTLNCGDWPAVARYYRELRYLAYPRQPDSLLVGQAEASPLARRLLLQDDPQDIANIVGQLAGNPRATALVEAHAGLEMGQRRGRLLLPAFRWWGLDNRYHRWLGRVLRGDFGHSYLDRRPVGHKIWAAAKWTALLNGLALLVVYLVAIPLGLLTAARAGSRFDRVMTFLLFLLFGIPSFWIATLVTNFFTTPAYGMDFFPSMGFGEIPSGADWWTVLRIRTSHLFLPVLCLAYPSWAYVSRHLRRSALHELGQAYIKTAKLKGLTGRQILWGHVLRNASFPILTLLGAMLPALLAGSVLIERIFNLPGMGQLLYNSAVGRDWPVVIALVLLNGLLTAAGLLLADLSYSLADPRVRLGSERPNPSTAG</sequence>